<dbReference type="Proteomes" id="UP000800235">
    <property type="component" value="Unassembled WGS sequence"/>
</dbReference>
<proteinExistence type="predicted"/>
<keyword evidence="1" id="KW-0472">Membrane</keyword>
<keyword evidence="1" id="KW-0812">Transmembrane</keyword>
<name>A0A9P4U0Q4_9PEZI</name>
<dbReference type="Pfam" id="PF00023">
    <property type="entry name" value="Ank"/>
    <property type="match status" value="1"/>
</dbReference>
<dbReference type="SUPFAM" id="SSF48403">
    <property type="entry name" value="Ankyrin repeat"/>
    <property type="match status" value="1"/>
</dbReference>
<feature type="transmembrane region" description="Helical" evidence="1">
    <location>
        <begin position="706"/>
        <end position="724"/>
    </location>
</feature>
<comment type="caution">
    <text evidence="2">The sequence shown here is derived from an EMBL/GenBank/DDBJ whole genome shotgun (WGS) entry which is preliminary data.</text>
</comment>
<accession>A0A9P4U0Q4</accession>
<evidence type="ECO:0000313" key="2">
    <source>
        <dbReference type="EMBL" id="KAF2432142.1"/>
    </source>
</evidence>
<reference evidence="2" key="1">
    <citation type="journal article" date="2020" name="Stud. Mycol.">
        <title>101 Dothideomycetes genomes: a test case for predicting lifestyles and emergence of pathogens.</title>
        <authorList>
            <person name="Haridas S."/>
            <person name="Albert R."/>
            <person name="Binder M."/>
            <person name="Bloem J."/>
            <person name="Labutti K."/>
            <person name="Salamov A."/>
            <person name="Andreopoulos B."/>
            <person name="Baker S."/>
            <person name="Barry K."/>
            <person name="Bills G."/>
            <person name="Bluhm B."/>
            <person name="Cannon C."/>
            <person name="Castanera R."/>
            <person name="Culley D."/>
            <person name="Daum C."/>
            <person name="Ezra D."/>
            <person name="Gonzalez J."/>
            <person name="Henrissat B."/>
            <person name="Kuo A."/>
            <person name="Liang C."/>
            <person name="Lipzen A."/>
            <person name="Lutzoni F."/>
            <person name="Magnuson J."/>
            <person name="Mondo S."/>
            <person name="Nolan M."/>
            <person name="Ohm R."/>
            <person name="Pangilinan J."/>
            <person name="Park H.-J."/>
            <person name="Ramirez L."/>
            <person name="Alfaro M."/>
            <person name="Sun H."/>
            <person name="Tritt A."/>
            <person name="Yoshinaga Y."/>
            <person name="Zwiers L.-H."/>
            <person name="Turgeon B."/>
            <person name="Goodwin S."/>
            <person name="Spatafora J."/>
            <person name="Crous P."/>
            <person name="Grigoriev I."/>
        </authorList>
    </citation>
    <scope>NUCLEOTIDE SEQUENCE</scope>
    <source>
        <strain evidence="2">CBS 130266</strain>
    </source>
</reference>
<dbReference type="Gene3D" id="1.25.40.20">
    <property type="entry name" value="Ankyrin repeat-containing domain"/>
    <property type="match status" value="1"/>
</dbReference>
<sequence>MKLGATQDSLAQQLGVVQSGVQSFNAHLIAHYPYEALSANDRRIKSTTLSSYVDRWYDLPFLTLYTKSSKTTTNSTPLGDVRYIVKWNLVLPLRLASLGLRGTFEISTFNNSLTKFDKFSLIPLTINTSSALKDALDAGDTRTLERLFDAKLARPTDHVPDGYGGAASILGYVVEQRRRSHQDYFRSVKRPSGLNTHLRDLSDMTLFLLSLRPEITPVDFSCMVQPVAFNEGLETFSWKKIVLTANKQMDLLEADEKDTSMLIEAATACGDLGGAKEMVLSEEGPVLEKLDLADKTLLRFFIHQDPSFLGAFTKHMTNHQIAQKATSRSIVEAQISTGESDRSIADFFSIKQVLTLLCQCGTVAMWQKWMPCVRDKPHNDYFVWGKYGFIALLMTLYYDNLEVHDYLVIYGHNAGLLPVGHVRPGGTRWLLQVFEAESKGHISTAGIHRLEQLLNRIEYRKRCFDYGSPFSKALKPESMTANSPRVYSLLERGLVDEHEISPPEKQCSSSCPVPNNIDYNSPMRRNDAMSTAIERGYGEAVKKLLDHGASANHHFFCTGYRPWKHELEKRDRHVATPLTWATRCRQLQCMAILLHRGADPRMNKADGGPTPLQLAKALARCEELGTEEFEICNEAIQILEKALFEISEPLDATSSRLLEADHSTDPRQYDRFRSIIQRLYSAYLKRSHNLRLSINTWIRLTHLERILIAVLYTLSSMALAFHSIEPFLVTAWNNPRASRNVGIILVALLLALMWKEP</sequence>
<dbReference type="SMART" id="SM00248">
    <property type="entry name" value="ANK"/>
    <property type="match status" value="3"/>
</dbReference>
<dbReference type="InterPro" id="IPR036770">
    <property type="entry name" value="Ankyrin_rpt-contain_sf"/>
</dbReference>
<feature type="transmembrane region" description="Helical" evidence="1">
    <location>
        <begin position="736"/>
        <end position="754"/>
    </location>
</feature>
<keyword evidence="1" id="KW-1133">Transmembrane helix</keyword>
<dbReference type="AlphaFoldDB" id="A0A9P4U0Q4"/>
<gene>
    <name evidence="2" type="ORF">EJ08DRAFT_695939</name>
</gene>
<protein>
    <submittedName>
        <fullName evidence="2">Uncharacterized protein</fullName>
    </submittedName>
</protein>
<dbReference type="InterPro" id="IPR002110">
    <property type="entry name" value="Ankyrin_rpt"/>
</dbReference>
<evidence type="ECO:0000313" key="3">
    <source>
        <dbReference type="Proteomes" id="UP000800235"/>
    </source>
</evidence>
<dbReference type="EMBL" id="MU007028">
    <property type="protein sequence ID" value="KAF2432142.1"/>
    <property type="molecule type" value="Genomic_DNA"/>
</dbReference>
<evidence type="ECO:0000256" key="1">
    <source>
        <dbReference type="SAM" id="Phobius"/>
    </source>
</evidence>
<keyword evidence="3" id="KW-1185">Reference proteome</keyword>
<organism evidence="2 3">
    <name type="scientific">Tothia fuscella</name>
    <dbReference type="NCBI Taxonomy" id="1048955"/>
    <lineage>
        <taxon>Eukaryota</taxon>
        <taxon>Fungi</taxon>
        <taxon>Dikarya</taxon>
        <taxon>Ascomycota</taxon>
        <taxon>Pezizomycotina</taxon>
        <taxon>Dothideomycetes</taxon>
        <taxon>Pleosporomycetidae</taxon>
        <taxon>Venturiales</taxon>
        <taxon>Cylindrosympodiaceae</taxon>
        <taxon>Tothia</taxon>
    </lineage>
</organism>